<dbReference type="AlphaFoldDB" id="A0A521BJH7"/>
<sequence>MCASQTSTLSCSIQRLLILSTSLIITACLLTACSENPSEPGINTADVQVEEDGIRVTNERRYPICYFAVGRYYAAQISWAPVSSPENEILPRQNKFIPFSEIGGYEPGSDILFYYWSGKDATPEDIRRLVIKAGY</sequence>
<protein>
    <submittedName>
        <fullName evidence="2">Uncharacterized protein</fullName>
    </submittedName>
</protein>
<dbReference type="EMBL" id="FXTH01000003">
    <property type="protein sequence ID" value="SMO47298.1"/>
    <property type="molecule type" value="Genomic_DNA"/>
</dbReference>
<name>A0A521BJH7_9BACT</name>
<evidence type="ECO:0000256" key="1">
    <source>
        <dbReference type="SAM" id="SignalP"/>
    </source>
</evidence>
<accession>A0A521BJH7</accession>
<evidence type="ECO:0000313" key="3">
    <source>
        <dbReference type="Proteomes" id="UP000317593"/>
    </source>
</evidence>
<gene>
    <name evidence="2" type="ORF">SAMN06265218_103167</name>
</gene>
<evidence type="ECO:0000313" key="2">
    <source>
        <dbReference type="EMBL" id="SMO47298.1"/>
    </source>
</evidence>
<dbReference type="Proteomes" id="UP000317593">
    <property type="component" value="Unassembled WGS sequence"/>
</dbReference>
<keyword evidence="1" id="KW-0732">Signal</keyword>
<feature type="chain" id="PRO_5021934640" evidence="1">
    <location>
        <begin position="28"/>
        <end position="135"/>
    </location>
</feature>
<keyword evidence="3" id="KW-1185">Reference proteome</keyword>
<organism evidence="2 3">
    <name type="scientific">Fodinibius sediminis</name>
    <dbReference type="NCBI Taxonomy" id="1214077"/>
    <lineage>
        <taxon>Bacteria</taxon>
        <taxon>Pseudomonadati</taxon>
        <taxon>Balneolota</taxon>
        <taxon>Balneolia</taxon>
        <taxon>Balneolales</taxon>
        <taxon>Balneolaceae</taxon>
        <taxon>Fodinibius</taxon>
    </lineage>
</organism>
<feature type="signal peptide" evidence="1">
    <location>
        <begin position="1"/>
        <end position="27"/>
    </location>
</feature>
<proteinExistence type="predicted"/>
<reference evidence="2 3" key="1">
    <citation type="submission" date="2017-05" db="EMBL/GenBank/DDBJ databases">
        <authorList>
            <person name="Varghese N."/>
            <person name="Submissions S."/>
        </authorList>
    </citation>
    <scope>NUCLEOTIDE SEQUENCE [LARGE SCALE GENOMIC DNA]</scope>
    <source>
        <strain evidence="2 3">DSM 21194</strain>
    </source>
</reference>